<dbReference type="Gene3D" id="1.20.920.30">
    <property type="match status" value="1"/>
</dbReference>
<dbReference type="Pfam" id="PF12780">
    <property type="entry name" value="AAA_8"/>
    <property type="match status" value="1"/>
</dbReference>
<comment type="similarity">
    <text evidence="2">Belongs to the dynein heavy chain family.</text>
</comment>
<feature type="region of interest" description="Disordered" evidence="15">
    <location>
        <begin position="139"/>
        <end position="159"/>
    </location>
</feature>
<evidence type="ECO:0000256" key="14">
    <source>
        <dbReference type="SAM" id="Coils"/>
    </source>
</evidence>
<evidence type="ECO:0000259" key="20">
    <source>
        <dbReference type="Pfam" id="PF12777"/>
    </source>
</evidence>
<evidence type="ECO:0000256" key="11">
    <source>
        <dbReference type="ARBA" id="ARBA00023175"/>
    </source>
</evidence>
<dbReference type="InterPro" id="IPR035699">
    <property type="entry name" value="AAA_6"/>
</dbReference>
<keyword evidence="7" id="KW-0067">ATP-binding</keyword>
<evidence type="ECO:0000259" key="23">
    <source>
        <dbReference type="Pfam" id="PF17852"/>
    </source>
</evidence>
<keyword evidence="11" id="KW-0505">Motor protein</keyword>
<evidence type="ECO:0000259" key="19">
    <source>
        <dbReference type="Pfam" id="PF12774"/>
    </source>
</evidence>
<dbReference type="Gene3D" id="1.10.8.710">
    <property type="match status" value="1"/>
</dbReference>
<evidence type="ECO:0000259" key="26">
    <source>
        <dbReference type="Pfam" id="PF18199"/>
    </source>
</evidence>
<organism evidence="27 28">
    <name type="scientific">Bactrocera dorsalis</name>
    <name type="common">Oriental fruit fly</name>
    <name type="synonym">Dacus dorsalis</name>
    <dbReference type="NCBI Taxonomy" id="27457"/>
    <lineage>
        <taxon>Eukaryota</taxon>
        <taxon>Metazoa</taxon>
        <taxon>Ecdysozoa</taxon>
        <taxon>Arthropoda</taxon>
        <taxon>Hexapoda</taxon>
        <taxon>Insecta</taxon>
        <taxon>Pterygota</taxon>
        <taxon>Neoptera</taxon>
        <taxon>Endopterygota</taxon>
        <taxon>Diptera</taxon>
        <taxon>Brachycera</taxon>
        <taxon>Muscomorpha</taxon>
        <taxon>Tephritoidea</taxon>
        <taxon>Tephritidae</taxon>
        <taxon>Bactrocera</taxon>
        <taxon>Bactrocera</taxon>
    </lineage>
</organism>
<dbReference type="Gene3D" id="3.10.490.20">
    <property type="match status" value="1"/>
</dbReference>
<dbReference type="Gene3D" id="1.20.1270.280">
    <property type="match status" value="1"/>
</dbReference>
<evidence type="ECO:0000256" key="5">
    <source>
        <dbReference type="ARBA" id="ARBA00022737"/>
    </source>
</evidence>
<evidence type="ECO:0000313" key="28">
    <source>
        <dbReference type="RefSeq" id="XP_049303744.1"/>
    </source>
</evidence>
<gene>
    <name evidence="28" type="primary">LOC105227652</name>
</gene>
<feature type="region of interest" description="Disordered" evidence="15">
    <location>
        <begin position="1"/>
        <end position="23"/>
    </location>
</feature>
<dbReference type="InterPro" id="IPR035706">
    <property type="entry name" value="AAA_9"/>
</dbReference>
<dbReference type="InterPro" id="IPR041658">
    <property type="entry name" value="AAA_lid_11"/>
</dbReference>
<dbReference type="InterPro" id="IPR043157">
    <property type="entry name" value="Dynein_AAA1S"/>
</dbReference>
<dbReference type="InterPro" id="IPR026983">
    <property type="entry name" value="DHC"/>
</dbReference>
<feature type="compositionally biased region" description="Basic and acidic residues" evidence="15">
    <location>
        <begin position="938"/>
        <end position="951"/>
    </location>
</feature>
<dbReference type="InterPro" id="IPR041228">
    <property type="entry name" value="Dynein_C"/>
</dbReference>
<evidence type="ECO:0000256" key="6">
    <source>
        <dbReference type="ARBA" id="ARBA00022741"/>
    </source>
</evidence>
<evidence type="ECO:0000256" key="8">
    <source>
        <dbReference type="ARBA" id="ARBA00023017"/>
    </source>
</evidence>
<dbReference type="InterPro" id="IPR041466">
    <property type="entry name" value="Dynein_AAA5_ext"/>
</dbReference>
<evidence type="ECO:0000256" key="4">
    <source>
        <dbReference type="ARBA" id="ARBA00022701"/>
    </source>
</evidence>
<evidence type="ECO:0000259" key="25">
    <source>
        <dbReference type="Pfam" id="PF18198"/>
    </source>
</evidence>
<dbReference type="InterPro" id="IPR024317">
    <property type="entry name" value="Dynein_heavy_chain_D4_dom"/>
</dbReference>
<feature type="region of interest" description="Disordered" evidence="15">
    <location>
        <begin position="916"/>
        <end position="958"/>
    </location>
</feature>
<evidence type="ECO:0000256" key="2">
    <source>
        <dbReference type="ARBA" id="ARBA00008887"/>
    </source>
</evidence>
<dbReference type="Pfam" id="PF17852">
    <property type="entry name" value="Dynein_AAA_lid"/>
    <property type="match status" value="1"/>
</dbReference>
<dbReference type="InterPro" id="IPR041589">
    <property type="entry name" value="DNAH3_AAA_lid_1"/>
</dbReference>
<dbReference type="Gene3D" id="1.20.140.100">
    <property type="entry name" value="Dynein heavy chain, N-terminal domain 2"/>
    <property type="match status" value="1"/>
</dbReference>
<feature type="coiled-coil region" evidence="14">
    <location>
        <begin position="4023"/>
        <end position="4106"/>
    </location>
</feature>
<accession>A0ABM3J3E9</accession>
<feature type="compositionally biased region" description="Polar residues" evidence="15">
    <location>
        <begin position="140"/>
        <end position="149"/>
    </location>
</feature>
<sequence>MSTGDELETDEEERPASAMSSVQSNDPRLEFISSFTLSSLRLKQDKWHRMMATDSFRVIMFDWLHNAQQRLLVMTLNHSGYLVPKIALSELHHNYAAQSTLSSTPTPPTTASVISATPTAITDPYAALANPADHTMAATAATSEPTAKSNDVGPPSKAANTTSSAAIVASAAAVAAAAVLTLPMPPASSSFSTLDGVPRGKCVYFVRRSANIPLTAANFRTQILCGDLPVHSKIETLSLLFDEVFQPLLECPPNRKSWPKPVQKDLQIHIKEVRNMLVEIKGKTNNRTILSLLVAPTVIEEVATHVNQGNLAPAIEPKFRTSLEEMYINWTTQIHDIIIERSECHSAVQARSSNQPIKSVVLVTLPAHEIAYWSNRKQNLQNIYEQLRTPTHKALTHILQSIDSPYYEPFVRVFKRLVCAWHEAEDNTLWLQPLLRQTAAFNAVNFHAAGELVNPLVHVLHLIWTHARYYRSTQRMTVLLRCVCQLLVRRASEDLDFPLLFQGDADEGLSKITKSMEVMEQLKSRLLEYKEKYSSNQQLLPAIPSTSRMAASASSDNSTEAYELWRFSPDDVFGCTLDGFLAQLCDMRTLFEAAVSFQNLEKIEFGGLRGKQLNERVRQVHTQFKEHFEQWTLTEFDAAQLDTQLPSSSKWTHFKRQLRNFFVHIHALEQKLATIFVQAYKDCQNWEQLTKLTVMLGSGILQRGTILPELRVIESHLLHIYDEELQQLEASAHKVLLEFEFRGVSAIPIQWGFPPTAGALMWLEQHMQRIDALTSRELHNFMKTILFNADIPTGANETISNSNNMEYNETWHEEGVAGEGTVNAVNAYRRLNTRRDILTTKLSNLQLKIWHNWQQTICKRIADGLDARVMSLGDNNSNSQSNNSDGSGHLSGASGNYTFGANFRSAITAALAHSRNHNSRNSNNNQTHMSVSNNNNNDDNKQNRSSIKDAPKSSAKAKSLQMNFSSDLFGLLQEVKHLLAMQQASGLRRGSNDISVNNLSTFEAAGVMATTQAQHELENQSATLRETAEAAGGFEDSDSMELAAAVTASLSAATNASLTQQQGPNALASNLLDLYAERDEFWQRKVKLIKICEFYNGIRGLSTDDACVGGIIGSAAELQLIRHEVNTIDERVEVACATLTWRTYDTALMHEIYERSKRLYNRLKQTQRNLLAIIQSIRRWSREPLYQSCAYGRNLLDAQQQQERLRQRRVQCDETRRLLNRLLIANFCLFFDYDQQRSEFEGHDHQCIQEFLRKFPTAQRRSYNKYLAGVEALISQEVRMAIKVSLAYFHNRMVNTANEYEELSTRGTTTPPTTLYTAANTSTANTPAQVGADDDDDADAGVAGGTGAGVETLYAPHKQPVAAAVGKQRLLLSPRPQTPAPPVVATTTTITTATTTATRVMSAISSSGSNRSAAIMAHQHLNRPSAVSAATAMPLFEVKLELLPAETEAQASVAETASDVWHTNTEIRFVPSFNVSVENNFQQIVEQLLEDIHQTSHGCMPQRIVDDKTLSDDNEDDDDDGSDGDEDAHNDKNNKNNLNDDDSAVVDTVECNNNDYVLQAENLRSFARLQHRRHTEEDRKQRQTRNASLSTFHEVAVAKRLQLQELAFKAVRSQQSNGDQTDISADELRQLNADIHAALTTTIRDARLFAAQFNAYAFLWEQQREQVLQATLEGAREKEAVTGKGYAIMEAFKMQIDRYNEHHEAVEQLTGQQRINGWLSIDLNPLKYALLNHICKWSHLHKRWLLQYVERTLNELTNFISHGLAILQLPVGLRHFRRLLRVLAVMAQIQKHVVYADNMFKPLKDIMALLKSYNVEFDQQLLRNIDHLPLQWKHLKDVAAARSEALEQAQSYQRERVNSMIVIFMCRVQNYAKQFSRLPFFSVPCDKVYEHCDAVCARLDHLASLHRRYLRYSILLGIDAADSTTLQLCTAELRRIKQLWDYVHVIEACIVEWHATPWHSIDTDELETECKKFTRDLRTLDKCIRDWAPYTYIVDILKELMASLRAITELQNPAISERHWLELMQATKLTQTRDVEYLLSFKSNKNTSLVQLLQLKLHQHEEEIKNTVDRAVKEMTVTKVLDEIKITWTRMCFEKEQHQRRTEVQLLKVSEELMETLDDNQMQLQNIATSKNIEYLLDKLSYWQRILNDIDALIGSWFEVQRKWVYLEAIFIGTADIRAQLPTDAANFEIIDSEFTQLLDEVIHIGIAMNIVLQCQHIFKTLAALQQRLAVCEKALNDYLETKRLVFPRFYFISAVDLLDILSNGNCPRVIDRHLIKLFDSILRLEYELDAEDGPYHAIGMYSKENDEYVRFAARNEDAPHVKCAERVELWLNGVIFQMRSTLHELFRRALHAQVNRSRESWLHEWPAQVALCCSQIAWAADVNRAFAWMDEGYEAAMKELHKRQMAQLNSLINLLLGELTPGDRQKIMTVCTIDVHSRDVVGKIIQAKVDNALAFQWQSQLRHRWDNAMLEAEHRPAAADEDCFANICDAEFRYAYEYLGNTSRLVITPLTDRCYITLTQSLHLVMGGAPAGPAGTGKTETTKDLGRALGMMVYVFNCSEQMDYKSCGNIYKGLAQTGAWGCFDEFNRIAVEVLSVVAVQVKTIQDAIKMHRNRFTFMGESIALVPSVGIFITLNPGYAGRTELPENLKTLFRPCAMVVPDFALICEIMLMAEGFQDARILARKFITLYTLCRELLSKQDHYDWGLRAIKSVLVVAGTLKRDDHSRPEDQVLMRALRDFNIPKIVTEDVSIFMGLIGDLFPTLDVPRKRIFDFEKTIRRAVNENKLQPEEGFLMKVVQLQDLLDVRHSVFIVGNTGTGKTKIWQTLLETYRIQKLKPVCSVLNPKALSNDELFGVVNSTTREWKDGLFSSIMREQTNLPAGSPKWIVLDGDIDPMWIESLNTLMDDNKILTLASNERITLKREMRLLFEVGHLKAATPATVSRAGILYINPQDMGWSPYVLSWIETRNDPIERGTLTTLFEKYFPSLMTRHRTFRRTTPISEMAMIQMTCHLLESLLHLLKQADKLAEAAIDVTAHNLVNSSEATSGSLDLSIELIFIYATMWGFGSALHQDHIIDWRREFHKWWISEFKDVKLPTQDSIFDYQLDVRTNKFRRWTELAAERKIESIDTEMPIQSLLVHTAETVRLTYFLKLLIERRYPCMLVGNSGCGKSAIFRELFSLYENELGASDVDSLMERQVVGVRRPKLMSSRPRNIAVQTTYFNYYTTSEIFQKILERPLEKKTGRCYAPSGANRHLIYFINDLNMPEVDVYGTVQPHTIIRQFMDYRQWYDRQRLQLKDIRHCQFVACMNPTAGSFTIDPRLQRHFSVFSMPTPSEETLQRIFGTILRSHLENPYNSFSKELKSIAELLVQVGIALHRRVEYAFLPTAVKFHYAFNLRDLTNIYQGLMYSCGVPTDQASSVIMANNGTICSKPADLIRLYVHEAYRVYHDRLVDQYDIKAFKATIRDIFKKDFEDFDEDFVFAEPLIYSHFAQSLVDQKYMPLRSWDKLHQLLMEAQANYNEIVGYMNLVMFEDAMIHVCRINRILESPRGNALLIGVGGSGKQTLARLASFISSLSVFQIQLKRGFGLQNLKEEFAALYMKVGLKNVASVFLMSDAQIPEESLLMLINDLLASGEIPELFNEDQLDTIVNGIRNEVKQTGAIDTKENCWRFFIDKIRRLLKVVLCFSPVGQTLRVRARKFPAILSRASIDWFHEWPKIALESVSQKFLSEIELRILPRNMVKPIGCFMAYVHHTVNQISKIYLQNEKRFNYTTPKTFLEYIFLYRKLLVAKNSEHAGRIQRLQRGMSKLAECACQVDALKNQLAIQEVQLAAKNAAADKLIVIVSAESEKVKREKSTASEEEQRVKIIEEDVCMKTKLCEEDLRKAEPALVAAQAALNTLNKNNLTELKSFGSPPKAVVNVCAAVMVLLAKNGKIPRDRSWKASKLMMVRVDQFLYDLVNYNKDNIHPNIIEVLQEYLKDPEFSPEKVVQKSVAAAGLCAWVINLHRYHQVFLIVGPKQQALQDSQKELQEARERLQYLKFKIQELEMKLAEIQAEFEEAIAAKQMCQREADKTAFTIDLAHRLINGLANENVRWKESVQSLQAKIGTLPGDILLISSFLSYVGCFTRRYREELQQKMWMTSFAKIESTVPYTVGVDPLTLLTDDAQVATWNNEGLPVDRMSTENATILTHSTRWPLMIDPQLQGIKWIKNRYGDALVIIRLNQKGFLDVLEKSMNNGDTVLIEQIGETIDTVLEPLLSRALIKKGRYIRIGGKEMDFNANFRLLLHTKLPNPHYKPEIQAQTTLINFTVTPDGLEEQLLAEVVKIERPDLEQMKIDVTVQQNKFKISLKALEDELLVRLATASTNVLDDHALVINLEATKHTVDEIELKVREALITSAQIDEARNMYRAAAKRAAILYFVLTDLSRINPIYKFSLKSFMNVFKKAISTAPKSKNHERRVQHLVGAITLQTFVFTMRGLFEADKLTFTSHMILRIQSAAGQISKDEFDFLLRFPHDPNSLSPLDFVSRKAWGGIKSLGGIEHFYGIDKDLESYPKRWSKFLASAAPEREQFPGEWKYRSPLQKLCIIRALRPDRMLYAMRLFVELTMGKDYTKTPTATFTEIYKEINAHTPALFILSPGVNPIRDVELLGQQLGFRADQDTLINISLGQGQEQLAEAAIINALASKKHWIVLQNIHLVVNWLPSLEKLIERIAIEKETNDDSDESSFRLFISAEPAPDPEYHVIPQGILESSLKIVNEPPSGMAANLHKAWDNFSQETLETCTQEAEFKAILFALCYFHAVSGERCKFGPQGWNKSYPFNISDLMISANVLHNYLEGSCRIPWEDLRYLFGEIMYGGHITDDWDRRLCRTYLEELLQQELIDGDFELCPGFHAPPNLDYQGYHSYIDEVLPAESPVLYGLHANAEIGFLTSASEQLLKTIFELQPRESELSTNCSAPREELVKIMSEDFLDKMQDEFNLQALLNRVDRKTPFVVVALQECERMNALIFEIKRSLRELLLGLKGELTITPDMERLDHAIFYDTVPSAWAQLAYPSMLGLQSWYADLLHRIKELSSWLNDFKLPCTIWIGGLFNPQSFLTAIMQESARKHDLPLDRMCLSCEVTKKEKDDISLPPVEGALVHALYLDGASWDCQLNSIVPLPPKELLCAMPVIYIKSIVQEKQESQRCYECPLYKTRLRGSTYVWTFNLKTRERPAKWILGGVALLLQP</sequence>
<keyword evidence="6" id="KW-0547">Nucleotide-binding</keyword>
<feature type="compositionally biased region" description="Low complexity" evidence="15">
    <location>
        <begin position="919"/>
        <end position="937"/>
    </location>
</feature>
<dbReference type="SUPFAM" id="SSF52540">
    <property type="entry name" value="P-loop containing nucleoside triphosphate hydrolases"/>
    <property type="match status" value="4"/>
</dbReference>
<dbReference type="Pfam" id="PF12775">
    <property type="entry name" value="AAA_7"/>
    <property type="match status" value="2"/>
</dbReference>
<feature type="domain" description="Dynein heavy chain region D6 P-loop" evidence="16">
    <location>
        <begin position="4629"/>
        <end position="4757"/>
    </location>
</feature>
<dbReference type="Pfam" id="PF08385">
    <property type="entry name" value="DHC_N1"/>
    <property type="match status" value="1"/>
</dbReference>
<dbReference type="Pfam" id="PF18199">
    <property type="entry name" value="Dynein_C"/>
    <property type="match status" value="1"/>
</dbReference>
<evidence type="ECO:0000259" key="21">
    <source>
        <dbReference type="Pfam" id="PF12780"/>
    </source>
</evidence>
<dbReference type="InterPro" id="IPR013602">
    <property type="entry name" value="Dynein_heavy_linker"/>
</dbReference>
<keyword evidence="4" id="KW-0493">Microtubule</keyword>
<dbReference type="InterPro" id="IPR024743">
    <property type="entry name" value="Dynein_HC_stalk"/>
</dbReference>
<keyword evidence="5" id="KW-0677">Repeat</keyword>
<dbReference type="Pfam" id="PF12774">
    <property type="entry name" value="AAA_6"/>
    <property type="match status" value="1"/>
</dbReference>
<evidence type="ECO:0000259" key="17">
    <source>
        <dbReference type="Pfam" id="PF08385"/>
    </source>
</evidence>
<keyword evidence="13" id="KW-0966">Cell projection</keyword>
<dbReference type="Pfam" id="PF03028">
    <property type="entry name" value="Dynein_heavy"/>
    <property type="match status" value="1"/>
</dbReference>
<feature type="coiled-coil region" evidence="14">
    <location>
        <begin position="512"/>
        <end position="539"/>
    </location>
</feature>
<evidence type="ECO:0000256" key="13">
    <source>
        <dbReference type="ARBA" id="ARBA00023273"/>
    </source>
</evidence>
<evidence type="ECO:0000259" key="18">
    <source>
        <dbReference type="Pfam" id="PF08393"/>
    </source>
</evidence>
<evidence type="ECO:0000256" key="7">
    <source>
        <dbReference type="ARBA" id="ARBA00022840"/>
    </source>
</evidence>
<dbReference type="InterPro" id="IPR027417">
    <property type="entry name" value="P-loop_NTPase"/>
</dbReference>
<dbReference type="Proteomes" id="UP001652620">
    <property type="component" value="Chromosome 2"/>
</dbReference>
<feature type="compositionally biased region" description="Acidic residues" evidence="15">
    <location>
        <begin position="1512"/>
        <end position="1526"/>
    </location>
</feature>
<keyword evidence="9 14" id="KW-0175">Coiled coil</keyword>
<dbReference type="Gene3D" id="1.10.8.1220">
    <property type="match status" value="1"/>
</dbReference>
<dbReference type="InterPro" id="IPR004273">
    <property type="entry name" value="Dynein_heavy_D6_P-loop"/>
</dbReference>
<evidence type="ECO:0000259" key="22">
    <source>
        <dbReference type="Pfam" id="PF12781"/>
    </source>
</evidence>
<dbReference type="Pfam" id="PF08393">
    <property type="entry name" value="DHC_N2"/>
    <property type="match status" value="1"/>
</dbReference>
<feature type="region of interest" description="Disordered" evidence="15">
    <location>
        <begin position="1502"/>
        <end position="1542"/>
    </location>
</feature>
<reference evidence="27" key="1">
    <citation type="submission" date="2025-05" db="UniProtKB">
        <authorList>
            <consortium name="RefSeq"/>
        </authorList>
    </citation>
    <scope>NUCLEOTIDE SEQUENCE [LARGE SCALE GENOMIC DNA]</scope>
</reference>
<dbReference type="InterPro" id="IPR042219">
    <property type="entry name" value="AAA_lid_11_sf"/>
</dbReference>
<feature type="domain" description="Dynein heavy chain AAA lid" evidence="25">
    <location>
        <begin position="4789"/>
        <end position="4925"/>
    </location>
</feature>
<evidence type="ECO:0000259" key="24">
    <source>
        <dbReference type="Pfam" id="PF17857"/>
    </source>
</evidence>
<dbReference type="Gene3D" id="1.10.287.2620">
    <property type="match status" value="1"/>
</dbReference>
<dbReference type="PANTHER" id="PTHR45703:SF8">
    <property type="entry name" value="DYNEINS HEAVY CHAIN"/>
    <property type="match status" value="1"/>
</dbReference>
<dbReference type="Gene3D" id="1.10.472.130">
    <property type="match status" value="1"/>
</dbReference>
<keyword evidence="10" id="KW-0969">Cilium</keyword>
<dbReference type="Pfam" id="PF12781">
    <property type="entry name" value="AAA_9"/>
    <property type="match status" value="1"/>
</dbReference>
<dbReference type="Pfam" id="PF17857">
    <property type="entry name" value="AAA_lid_1"/>
    <property type="match status" value="1"/>
</dbReference>
<feature type="domain" description="Dynein heavy chain tail" evidence="17">
    <location>
        <begin position="322"/>
        <end position="982"/>
    </location>
</feature>
<dbReference type="Gene3D" id="6.10.140.1060">
    <property type="match status" value="1"/>
</dbReference>
<proteinExistence type="inferred from homology"/>
<keyword evidence="27" id="KW-1185">Reference proteome</keyword>
<dbReference type="InterPro" id="IPR043160">
    <property type="entry name" value="Dynein_C_barrel"/>
</dbReference>
<feature type="domain" description="Dynein heavy chain ATP-binding dynein motor region" evidence="22">
    <location>
        <begin position="4171"/>
        <end position="4388"/>
    </location>
</feature>
<comment type="subcellular location">
    <subcellularLocation>
        <location evidence="1">Cytoplasm</location>
        <location evidence="1">Cytoskeleton</location>
        <location evidence="1">Cilium axoneme</location>
    </subcellularLocation>
</comment>
<dbReference type="Gene3D" id="1.20.58.1120">
    <property type="match status" value="1"/>
</dbReference>
<feature type="domain" description="Dynein heavy chain AAA module D4" evidence="21">
    <location>
        <begin position="3527"/>
        <end position="3788"/>
    </location>
</feature>
<feature type="domain" description="Dynein heavy chain hydrolytic ATP-binding dynein motor region" evidence="19">
    <location>
        <begin position="2495"/>
        <end position="2821"/>
    </location>
</feature>
<feature type="domain" description="Dynein heavy chain coiled coil stalk" evidence="20">
    <location>
        <begin position="3802"/>
        <end position="4141"/>
    </location>
</feature>
<feature type="domain" description="Dynein heavy chain 3 AAA+ lid" evidence="24">
    <location>
        <begin position="3369"/>
        <end position="3482"/>
    </location>
</feature>
<feature type="compositionally biased region" description="Acidic residues" evidence="15">
    <location>
        <begin position="1"/>
        <end position="13"/>
    </location>
</feature>
<keyword evidence="8" id="KW-0243">Dynein</keyword>
<dbReference type="InterPro" id="IPR042228">
    <property type="entry name" value="Dynein_linker_3"/>
</dbReference>
<dbReference type="InterPro" id="IPR042222">
    <property type="entry name" value="Dynein_2_N"/>
</dbReference>
<dbReference type="Gene3D" id="1.10.8.720">
    <property type="entry name" value="Region D6 of dynein motor"/>
    <property type="match status" value="1"/>
</dbReference>
<evidence type="ECO:0000256" key="1">
    <source>
        <dbReference type="ARBA" id="ARBA00004430"/>
    </source>
</evidence>
<feature type="region of interest" description="Disordered" evidence="15">
    <location>
        <begin position="1323"/>
        <end position="1344"/>
    </location>
</feature>
<evidence type="ECO:0000256" key="9">
    <source>
        <dbReference type="ARBA" id="ARBA00023054"/>
    </source>
</evidence>
<feature type="domain" description="Dynein heavy chain C-terminal" evidence="26">
    <location>
        <begin position="4932"/>
        <end position="5226"/>
    </location>
</feature>
<dbReference type="Pfam" id="PF12777">
    <property type="entry name" value="MT"/>
    <property type="match status" value="1"/>
</dbReference>
<evidence type="ECO:0000259" key="16">
    <source>
        <dbReference type="Pfam" id="PF03028"/>
    </source>
</evidence>
<evidence type="ECO:0000256" key="15">
    <source>
        <dbReference type="SAM" id="MobiDB-lite"/>
    </source>
</evidence>
<dbReference type="GeneID" id="105227652"/>
<evidence type="ECO:0000256" key="12">
    <source>
        <dbReference type="ARBA" id="ARBA00023212"/>
    </source>
</evidence>
<protein>
    <submittedName>
        <fullName evidence="28">Dynein beta chain, ciliary</fullName>
    </submittedName>
</protein>
<reference evidence="28" key="2">
    <citation type="submission" date="2025-08" db="UniProtKB">
        <authorList>
            <consortium name="RefSeq"/>
        </authorList>
    </citation>
    <scope>IDENTIFICATION</scope>
    <source>
        <tissue evidence="28">Adult</tissue>
    </source>
</reference>
<feature type="domain" description="Dynein heavy chain AAA 5 extension" evidence="23">
    <location>
        <begin position="2977"/>
        <end position="3118"/>
    </location>
</feature>
<evidence type="ECO:0000256" key="3">
    <source>
        <dbReference type="ARBA" id="ARBA00022490"/>
    </source>
</evidence>
<dbReference type="PANTHER" id="PTHR45703">
    <property type="entry name" value="DYNEIN HEAVY CHAIN"/>
    <property type="match status" value="1"/>
</dbReference>
<dbReference type="Gene3D" id="1.20.920.20">
    <property type="match status" value="1"/>
</dbReference>
<dbReference type="Gene3D" id="3.20.180.20">
    <property type="entry name" value="Dynein heavy chain, N-terminal domain 2"/>
    <property type="match status" value="1"/>
</dbReference>
<dbReference type="RefSeq" id="XP_049303744.1">
    <property type="nucleotide sequence ID" value="XM_049447787.1"/>
</dbReference>
<feature type="coiled-coil region" evidence="14">
    <location>
        <begin position="3817"/>
        <end position="3872"/>
    </location>
</feature>
<dbReference type="Gene3D" id="3.40.50.300">
    <property type="entry name" value="P-loop containing nucleotide triphosphate hydrolases"/>
    <property type="match status" value="5"/>
</dbReference>
<dbReference type="InterPro" id="IPR013594">
    <property type="entry name" value="Dynein_heavy_tail"/>
</dbReference>
<evidence type="ECO:0000256" key="10">
    <source>
        <dbReference type="ARBA" id="ARBA00023069"/>
    </source>
</evidence>
<keyword evidence="3" id="KW-0963">Cytoplasm</keyword>
<name>A0ABM3J3E9_BACDO</name>
<evidence type="ECO:0000313" key="27">
    <source>
        <dbReference type="Proteomes" id="UP001652620"/>
    </source>
</evidence>
<dbReference type="Pfam" id="PF18198">
    <property type="entry name" value="AAA_lid_11"/>
    <property type="match status" value="1"/>
</dbReference>
<keyword evidence="12" id="KW-0206">Cytoskeleton</keyword>
<feature type="domain" description="Dynein heavy chain linker" evidence="18">
    <location>
        <begin position="1926"/>
        <end position="2350"/>
    </location>
</feature>